<dbReference type="SUPFAM" id="SSF161098">
    <property type="entry name" value="MetI-like"/>
    <property type="match status" value="1"/>
</dbReference>
<sequence length="302" mass="33177">MTSDVTKLDDFTPSQFNALQKRFNWKNKWIQIAPFSIILAVFILVALLPSVFTNHPPNLTDLSLRLKGPGYSSHGSTYFLGTDELGRDVYSRLLYGARVSLSVSVASVFLSGLIGGLLGILAGFYKNRVGTMIMRVADIVLSIPFLLLAILTVAVLGPNLMNLIIVLGITRWPRYARVAFGQTLATVNQEFVQAAKALGARSWRLIVKHILPEIIPSLVVVATLEVGLMIIYEASLSFIGLGVQPPNPSWGSMLTEGQQYVDTAWWLATFPGMAIFLVVLSINLIGDFIRDVLDPKDKLSNK</sequence>
<reference evidence="9" key="1">
    <citation type="submission" date="2021-12" db="EMBL/GenBank/DDBJ databases">
        <title>Alicyclobacillaceae gen. nov., sp. nov., isolated from chalcocite enrichment system.</title>
        <authorList>
            <person name="Jiang Z."/>
        </authorList>
    </citation>
    <scope>NUCLEOTIDE SEQUENCE</scope>
    <source>
        <strain evidence="9">MYW30-H2</strain>
    </source>
</reference>
<name>A0ABY4CEN6_9BACL</name>
<protein>
    <submittedName>
        <fullName evidence="9">ABC transporter permease</fullName>
    </submittedName>
</protein>
<dbReference type="Pfam" id="PF00528">
    <property type="entry name" value="BPD_transp_1"/>
    <property type="match status" value="1"/>
</dbReference>
<dbReference type="RefSeq" id="WP_347435673.1">
    <property type="nucleotide sequence ID" value="NZ_CP089291.1"/>
</dbReference>
<keyword evidence="10" id="KW-1185">Reference proteome</keyword>
<dbReference type="PANTHER" id="PTHR43386:SF1">
    <property type="entry name" value="D,D-DIPEPTIDE TRANSPORT SYSTEM PERMEASE PROTEIN DDPC-RELATED"/>
    <property type="match status" value="1"/>
</dbReference>
<evidence type="ECO:0000259" key="8">
    <source>
        <dbReference type="PROSITE" id="PS50928"/>
    </source>
</evidence>
<feature type="transmembrane region" description="Helical" evidence="7">
    <location>
        <begin position="145"/>
        <end position="169"/>
    </location>
</feature>
<accession>A0ABY4CEN6</accession>
<feature type="transmembrane region" description="Helical" evidence="7">
    <location>
        <begin position="263"/>
        <end position="286"/>
    </location>
</feature>
<evidence type="ECO:0000256" key="2">
    <source>
        <dbReference type="ARBA" id="ARBA00022448"/>
    </source>
</evidence>
<dbReference type="EMBL" id="CP089291">
    <property type="protein sequence ID" value="UOF88991.1"/>
    <property type="molecule type" value="Genomic_DNA"/>
</dbReference>
<feature type="domain" description="ABC transmembrane type-1" evidence="8">
    <location>
        <begin position="97"/>
        <end position="286"/>
    </location>
</feature>
<dbReference type="PROSITE" id="PS50928">
    <property type="entry name" value="ABC_TM1"/>
    <property type="match status" value="1"/>
</dbReference>
<keyword evidence="6 7" id="KW-0472">Membrane</keyword>
<dbReference type="InterPro" id="IPR000515">
    <property type="entry name" value="MetI-like"/>
</dbReference>
<dbReference type="InterPro" id="IPR050366">
    <property type="entry name" value="BP-dependent_transpt_permease"/>
</dbReference>
<keyword evidence="5 7" id="KW-1133">Transmembrane helix</keyword>
<evidence type="ECO:0000313" key="9">
    <source>
        <dbReference type="EMBL" id="UOF88991.1"/>
    </source>
</evidence>
<gene>
    <name evidence="9" type="ORF">LSG31_13765</name>
</gene>
<evidence type="ECO:0000256" key="6">
    <source>
        <dbReference type="ARBA" id="ARBA00023136"/>
    </source>
</evidence>
<feature type="transmembrane region" description="Helical" evidence="7">
    <location>
        <begin position="218"/>
        <end position="243"/>
    </location>
</feature>
<dbReference type="Proteomes" id="UP000830167">
    <property type="component" value="Chromosome"/>
</dbReference>
<evidence type="ECO:0000256" key="4">
    <source>
        <dbReference type="ARBA" id="ARBA00022692"/>
    </source>
</evidence>
<keyword evidence="3" id="KW-1003">Cell membrane</keyword>
<dbReference type="PANTHER" id="PTHR43386">
    <property type="entry name" value="OLIGOPEPTIDE TRANSPORT SYSTEM PERMEASE PROTEIN APPC"/>
    <property type="match status" value="1"/>
</dbReference>
<keyword evidence="4 7" id="KW-0812">Transmembrane</keyword>
<feature type="transmembrane region" description="Helical" evidence="7">
    <location>
        <begin position="101"/>
        <end position="125"/>
    </location>
</feature>
<organism evidence="9 10">
    <name type="scientific">Fodinisporobacter ferrooxydans</name>
    <dbReference type="NCBI Taxonomy" id="2901836"/>
    <lineage>
        <taxon>Bacteria</taxon>
        <taxon>Bacillati</taxon>
        <taxon>Bacillota</taxon>
        <taxon>Bacilli</taxon>
        <taxon>Bacillales</taxon>
        <taxon>Alicyclobacillaceae</taxon>
        <taxon>Fodinisporobacter</taxon>
    </lineage>
</organism>
<keyword evidence="2 7" id="KW-0813">Transport</keyword>
<comment type="subcellular location">
    <subcellularLocation>
        <location evidence="1 7">Cell membrane</location>
        <topology evidence="1 7">Multi-pass membrane protein</topology>
    </subcellularLocation>
</comment>
<feature type="transmembrane region" description="Helical" evidence="7">
    <location>
        <begin position="29"/>
        <end position="48"/>
    </location>
</feature>
<proteinExistence type="inferred from homology"/>
<evidence type="ECO:0000256" key="1">
    <source>
        <dbReference type="ARBA" id="ARBA00004651"/>
    </source>
</evidence>
<evidence type="ECO:0000256" key="7">
    <source>
        <dbReference type="RuleBase" id="RU363032"/>
    </source>
</evidence>
<dbReference type="CDD" id="cd06261">
    <property type="entry name" value="TM_PBP2"/>
    <property type="match status" value="1"/>
</dbReference>
<comment type="similarity">
    <text evidence="7">Belongs to the binding-protein-dependent transport system permease family.</text>
</comment>
<dbReference type="Gene3D" id="1.10.3720.10">
    <property type="entry name" value="MetI-like"/>
    <property type="match status" value="1"/>
</dbReference>
<evidence type="ECO:0000313" key="10">
    <source>
        <dbReference type="Proteomes" id="UP000830167"/>
    </source>
</evidence>
<evidence type="ECO:0000256" key="5">
    <source>
        <dbReference type="ARBA" id="ARBA00022989"/>
    </source>
</evidence>
<dbReference type="InterPro" id="IPR035906">
    <property type="entry name" value="MetI-like_sf"/>
</dbReference>
<evidence type="ECO:0000256" key="3">
    <source>
        <dbReference type="ARBA" id="ARBA00022475"/>
    </source>
</evidence>